<dbReference type="InterPro" id="IPR045621">
    <property type="entry name" value="BPD_transp_1_N"/>
</dbReference>
<feature type="domain" description="ABC transmembrane type-1" evidence="8">
    <location>
        <begin position="97"/>
        <end position="298"/>
    </location>
</feature>
<keyword evidence="6 7" id="KW-0472">Membrane</keyword>
<accession>A0A7V7QI59</accession>
<feature type="transmembrane region" description="Helical" evidence="7">
    <location>
        <begin position="12"/>
        <end position="32"/>
    </location>
</feature>
<organism evidence="9 10">
    <name type="scientific">Candidatus Galacturonatibacter soehngenii</name>
    <dbReference type="NCBI Taxonomy" id="2307010"/>
    <lineage>
        <taxon>Bacteria</taxon>
        <taxon>Bacillati</taxon>
        <taxon>Bacillota</taxon>
        <taxon>Clostridia</taxon>
        <taxon>Lachnospirales</taxon>
        <taxon>Lachnospiraceae</taxon>
        <taxon>Candidatus Galacturonatibacter</taxon>
    </lineage>
</organism>
<dbReference type="AlphaFoldDB" id="A0A7V7QI59"/>
<protein>
    <submittedName>
        <fullName evidence="9">ABC transporter permease</fullName>
    </submittedName>
</protein>
<feature type="transmembrane region" description="Helical" evidence="7">
    <location>
        <begin position="229"/>
        <end position="255"/>
    </location>
</feature>
<dbReference type="Proteomes" id="UP000461768">
    <property type="component" value="Unassembled WGS sequence"/>
</dbReference>
<feature type="transmembrane region" description="Helical" evidence="7">
    <location>
        <begin position="175"/>
        <end position="194"/>
    </location>
</feature>
<dbReference type="RefSeq" id="WP_151147141.1">
    <property type="nucleotide sequence ID" value="NZ_WAGX01000007.1"/>
</dbReference>
<dbReference type="GO" id="GO:0055085">
    <property type="term" value="P:transmembrane transport"/>
    <property type="evidence" value="ECO:0007669"/>
    <property type="project" value="InterPro"/>
</dbReference>
<reference evidence="9 10" key="1">
    <citation type="submission" date="2019-09" db="EMBL/GenBank/DDBJ databases">
        <authorList>
            <person name="Valk L.C."/>
        </authorList>
    </citation>
    <scope>NUCLEOTIDE SEQUENCE [LARGE SCALE GENOMIC DNA]</scope>
    <source>
        <strain evidence="9">GalUA</strain>
    </source>
</reference>
<sequence length="308" mass="33603">MATARFLLKRLLASLLVLFGVSIIAFSLIRIAPGNPAMLMLPENATEEQIKNTEAKMGLDKPVVEQYLSYMGNVLQGDLGVSIFYNETCSNLIFKRLPATAQLTLIAVCISLIISIPLGIIAGIKRGTGVDFGAVLFALIGQSMSQVWFGLLLILLFGVTLGWLPTQGYGGFKNILMPAITLGLPLSAIVVRMLRSDMYDVMQEDYIVSTYAKGIGQWEIYLKYALKNALLPVITVTGMQIGQLLAGAIIVEQIFGWPGLGTLTVQAINMRDFPLIQSILLITAAIFVTVNTLVDILYTVIDPRMKLN</sequence>
<evidence type="ECO:0000256" key="1">
    <source>
        <dbReference type="ARBA" id="ARBA00004651"/>
    </source>
</evidence>
<dbReference type="InterPro" id="IPR000515">
    <property type="entry name" value="MetI-like"/>
</dbReference>
<evidence type="ECO:0000313" key="9">
    <source>
        <dbReference type="EMBL" id="KAB1435714.1"/>
    </source>
</evidence>
<evidence type="ECO:0000256" key="5">
    <source>
        <dbReference type="ARBA" id="ARBA00022989"/>
    </source>
</evidence>
<name>A0A7V7QI59_9FIRM</name>
<gene>
    <name evidence="9" type="ORF">F7O84_15125</name>
</gene>
<evidence type="ECO:0000256" key="3">
    <source>
        <dbReference type="ARBA" id="ARBA00022475"/>
    </source>
</evidence>
<keyword evidence="5 7" id="KW-1133">Transmembrane helix</keyword>
<dbReference type="PANTHER" id="PTHR43163:SF6">
    <property type="entry name" value="DIPEPTIDE TRANSPORT SYSTEM PERMEASE PROTEIN DPPB-RELATED"/>
    <property type="match status" value="1"/>
</dbReference>
<evidence type="ECO:0000313" key="10">
    <source>
        <dbReference type="Proteomes" id="UP000461768"/>
    </source>
</evidence>
<evidence type="ECO:0000256" key="7">
    <source>
        <dbReference type="RuleBase" id="RU363032"/>
    </source>
</evidence>
<dbReference type="Pfam" id="PF00528">
    <property type="entry name" value="BPD_transp_1"/>
    <property type="match status" value="1"/>
</dbReference>
<proteinExistence type="inferred from homology"/>
<dbReference type="SUPFAM" id="SSF161098">
    <property type="entry name" value="MetI-like"/>
    <property type="match status" value="1"/>
</dbReference>
<dbReference type="InterPro" id="IPR035906">
    <property type="entry name" value="MetI-like_sf"/>
</dbReference>
<keyword evidence="3" id="KW-1003">Cell membrane</keyword>
<keyword evidence="4 7" id="KW-0812">Transmembrane</keyword>
<dbReference type="EMBL" id="WAGX01000007">
    <property type="protein sequence ID" value="KAB1435714.1"/>
    <property type="molecule type" value="Genomic_DNA"/>
</dbReference>
<dbReference type="PROSITE" id="PS50928">
    <property type="entry name" value="ABC_TM1"/>
    <property type="match status" value="1"/>
</dbReference>
<comment type="subcellular location">
    <subcellularLocation>
        <location evidence="1 7">Cell membrane</location>
        <topology evidence="1 7">Multi-pass membrane protein</topology>
    </subcellularLocation>
</comment>
<dbReference type="Gene3D" id="1.10.3720.10">
    <property type="entry name" value="MetI-like"/>
    <property type="match status" value="1"/>
</dbReference>
<reference evidence="9 10" key="2">
    <citation type="submission" date="2020-02" db="EMBL/GenBank/DDBJ databases">
        <title>Candidatus Galacturonibacter soehngenii shows hetero-acetogenic catabolism of galacturonic acid but lacks a canonical carbon monoxide dehydrogenase/acetyl-CoA synthase complex.</title>
        <authorList>
            <person name="Diender M."/>
            <person name="Stouten G.R."/>
            <person name="Petersen J.F."/>
            <person name="Nielsen P.H."/>
            <person name="Dueholm M.S."/>
            <person name="Pronk J.T."/>
            <person name="Van Loosdrecht M.C.M."/>
        </authorList>
    </citation>
    <scope>NUCLEOTIDE SEQUENCE [LARGE SCALE GENOMIC DNA]</scope>
    <source>
        <strain evidence="9">GalUA</strain>
    </source>
</reference>
<evidence type="ECO:0000256" key="4">
    <source>
        <dbReference type="ARBA" id="ARBA00022692"/>
    </source>
</evidence>
<evidence type="ECO:0000256" key="6">
    <source>
        <dbReference type="ARBA" id="ARBA00023136"/>
    </source>
</evidence>
<feature type="transmembrane region" description="Helical" evidence="7">
    <location>
        <begin position="103"/>
        <end position="124"/>
    </location>
</feature>
<comment type="caution">
    <text evidence="9">The sequence shown here is derived from an EMBL/GenBank/DDBJ whole genome shotgun (WGS) entry which is preliminary data.</text>
</comment>
<dbReference type="PANTHER" id="PTHR43163">
    <property type="entry name" value="DIPEPTIDE TRANSPORT SYSTEM PERMEASE PROTEIN DPPB-RELATED"/>
    <property type="match status" value="1"/>
</dbReference>
<dbReference type="GO" id="GO:0005886">
    <property type="term" value="C:plasma membrane"/>
    <property type="evidence" value="ECO:0007669"/>
    <property type="project" value="UniProtKB-SubCell"/>
</dbReference>
<comment type="similarity">
    <text evidence="7">Belongs to the binding-protein-dependent transport system permease family.</text>
</comment>
<keyword evidence="10" id="KW-1185">Reference proteome</keyword>
<feature type="transmembrane region" description="Helical" evidence="7">
    <location>
        <begin position="136"/>
        <end position="163"/>
    </location>
</feature>
<feature type="transmembrane region" description="Helical" evidence="7">
    <location>
        <begin position="275"/>
        <end position="301"/>
    </location>
</feature>
<evidence type="ECO:0000256" key="2">
    <source>
        <dbReference type="ARBA" id="ARBA00022448"/>
    </source>
</evidence>
<evidence type="ECO:0000259" key="8">
    <source>
        <dbReference type="PROSITE" id="PS50928"/>
    </source>
</evidence>
<dbReference type="OrthoDB" id="9806409at2"/>
<keyword evidence="2 7" id="KW-0813">Transport</keyword>
<dbReference type="CDD" id="cd06261">
    <property type="entry name" value="TM_PBP2"/>
    <property type="match status" value="1"/>
</dbReference>
<dbReference type="Pfam" id="PF19300">
    <property type="entry name" value="BPD_transp_1_N"/>
    <property type="match status" value="1"/>
</dbReference>